<proteinExistence type="inferred from homology"/>
<accession>A0A2W4ZQ79</accession>
<feature type="region of interest" description="Disordered" evidence="3">
    <location>
        <begin position="36"/>
        <end position="71"/>
    </location>
</feature>
<dbReference type="Gene3D" id="3.40.50.2300">
    <property type="match status" value="2"/>
</dbReference>
<dbReference type="AlphaFoldDB" id="A0A2W4ZQ79"/>
<evidence type="ECO:0000256" key="3">
    <source>
        <dbReference type="SAM" id="MobiDB-lite"/>
    </source>
</evidence>
<dbReference type="SUPFAM" id="SSF53822">
    <property type="entry name" value="Periplasmic binding protein-like I"/>
    <property type="match status" value="1"/>
</dbReference>
<dbReference type="InterPro" id="IPR028081">
    <property type="entry name" value="Leu-bd"/>
</dbReference>
<dbReference type="PROSITE" id="PS51257">
    <property type="entry name" value="PROKAR_LIPOPROTEIN"/>
    <property type="match status" value="1"/>
</dbReference>
<evidence type="ECO:0000256" key="2">
    <source>
        <dbReference type="ARBA" id="ARBA00022729"/>
    </source>
</evidence>
<dbReference type="InterPro" id="IPR051010">
    <property type="entry name" value="BCAA_transport"/>
</dbReference>
<evidence type="ECO:0000313" key="6">
    <source>
        <dbReference type="Proteomes" id="UP000249557"/>
    </source>
</evidence>
<evidence type="ECO:0000259" key="4">
    <source>
        <dbReference type="Pfam" id="PF13458"/>
    </source>
</evidence>
<keyword evidence="2" id="KW-0732">Signal</keyword>
<reference evidence="5 6" key="1">
    <citation type="submission" date="2017-08" db="EMBL/GenBank/DDBJ databases">
        <title>Infants hospitalized years apart are colonized by the same room-sourced microbial strains.</title>
        <authorList>
            <person name="Brooks B."/>
            <person name="Olm M.R."/>
            <person name="Firek B.A."/>
            <person name="Baker R."/>
            <person name="Thomas B.C."/>
            <person name="Morowitz M.J."/>
            <person name="Banfield J.F."/>
        </authorList>
    </citation>
    <scope>NUCLEOTIDE SEQUENCE [LARGE SCALE GENOMIC DNA]</scope>
    <source>
        <strain evidence="5">S2_018_000_R2_104</strain>
    </source>
</reference>
<evidence type="ECO:0000313" key="5">
    <source>
        <dbReference type="EMBL" id="PZO82269.1"/>
    </source>
</evidence>
<dbReference type="Proteomes" id="UP000249557">
    <property type="component" value="Unassembled WGS sequence"/>
</dbReference>
<name>A0A2W4ZQ79_9BACT</name>
<dbReference type="EMBL" id="QFNK01000270">
    <property type="protein sequence ID" value="PZO82269.1"/>
    <property type="molecule type" value="Genomic_DNA"/>
</dbReference>
<sequence length="388" mass="40108">MESSRSMRIFHRFYVVFPLFLIIFALSGCSGQTGGTWPGLGSGEPPGQRSQADIASSPYGTDASLTPPPSTGTGQAVKVAILLPLSGSNAALGQSMLQAAQLAVFELGYDTFELMPRDTATGAGAAATSAVTSGAQIILGPVFAEDVRAVKAATASRGINVIAYSTDWTLAGGNTYVMGFTPFGQVERIAAFAAQKGLRRAAVAAPADQYGLATAQSFEDAAARSGMTITRALSDASGYDSVFIPAGGDSLSSILMRVTNANARKLGTGLWDDARVASNPAMNGAWFAAPSPRARASFESRYQATYGANPVRLASLAYDSTALAIALAKSGGGQPFSAASLTNPNGFSGVDGIVRFRRDGMAERGLAVMEIRNGQVAEIDSAPTSFQR</sequence>
<dbReference type="PANTHER" id="PTHR30483:SF6">
    <property type="entry name" value="PERIPLASMIC BINDING PROTEIN OF ABC TRANSPORTER FOR NATURAL AMINO ACIDS"/>
    <property type="match status" value="1"/>
</dbReference>
<dbReference type="CDD" id="cd06339">
    <property type="entry name" value="PBP1_YraM_LppC_lipoprotein-like"/>
    <property type="match status" value="1"/>
</dbReference>
<protein>
    <submittedName>
        <fullName evidence="5">Penicillin-binding protein activator</fullName>
    </submittedName>
</protein>
<comment type="caution">
    <text evidence="5">The sequence shown here is derived from an EMBL/GenBank/DDBJ whole genome shotgun (WGS) entry which is preliminary data.</text>
</comment>
<dbReference type="Pfam" id="PF13458">
    <property type="entry name" value="Peripla_BP_6"/>
    <property type="match status" value="1"/>
</dbReference>
<evidence type="ECO:0000256" key="1">
    <source>
        <dbReference type="ARBA" id="ARBA00010062"/>
    </source>
</evidence>
<feature type="domain" description="Leucine-binding protein" evidence="4">
    <location>
        <begin position="77"/>
        <end position="374"/>
    </location>
</feature>
<organism evidence="5 6">
    <name type="scientific">Micavibrio aeruginosavorus</name>
    <dbReference type="NCBI Taxonomy" id="349221"/>
    <lineage>
        <taxon>Bacteria</taxon>
        <taxon>Pseudomonadati</taxon>
        <taxon>Bdellovibrionota</taxon>
        <taxon>Bdellovibrionia</taxon>
        <taxon>Bdellovibrionales</taxon>
        <taxon>Pseudobdellovibrionaceae</taxon>
        <taxon>Micavibrio</taxon>
    </lineage>
</organism>
<comment type="similarity">
    <text evidence="1">Belongs to the leucine-binding protein family.</text>
</comment>
<gene>
    <name evidence="5" type="ORF">DI626_10265</name>
</gene>
<dbReference type="InterPro" id="IPR028082">
    <property type="entry name" value="Peripla_BP_I"/>
</dbReference>
<dbReference type="PANTHER" id="PTHR30483">
    <property type="entry name" value="LEUCINE-SPECIFIC-BINDING PROTEIN"/>
    <property type="match status" value="1"/>
</dbReference>